<evidence type="ECO:0000313" key="2">
    <source>
        <dbReference type="EMBL" id="ORL58773.1"/>
    </source>
</evidence>
<accession>A0A1X0ZWS4</accession>
<dbReference type="GO" id="GO:0007059">
    <property type="term" value="P:chromosome segregation"/>
    <property type="evidence" value="ECO:0007669"/>
    <property type="project" value="TreeGrafter"/>
</dbReference>
<evidence type="ECO:0000313" key="4">
    <source>
        <dbReference type="Proteomes" id="UP000193675"/>
    </source>
</evidence>
<dbReference type="RefSeq" id="WP_084851682.1">
    <property type="nucleotide sequence ID" value="NZ_CP061724.1"/>
</dbReference>
<reference evidence="3 5" key="2">
    <citation type="submission" date="2020-09" db="EMBL/GenBank/DDBJ databases">
        <title>Co-existence of a novel multidrug-resistance efflux pump with carbapenem resistance gene blaVIM-2 in one megaplasmid in Pseudomonas putida.</title>
        <authorList>
            <person name="Peng K."/>
            <person name="Li R."/>
        </authorList>
    </citation>
    <scope>NUCLEOTIDE SEQUENCE [LARGE SCALE GENOMIC DNA]</scope>
    <source>
        <strain evidence="3 5">ZXPA-20</strain>
        <plasmid evidence="3 5">pZXPA-20-602k</plasmid>
    </source>
</reference>
<dbReference type="SUPFAM" id="SSF109709">
    <property type="entry name" value="KorB DNA-binding domain-like"/>
    <property type="match status" value="1"/>
</dbReference>
<dbReference type="EMBL" id="NBWC01000049">
    <property type="protein sequence ID" value="ORL58773.1"/>
    <property type="molecule type" value="Genomic_DNA"/>
</dbReference>
<dbReference type="Pfam" id="PF17762">
    <property type="entry name" value="HTH_ParB"/>
    <property type="match status" value="1"/>
</dbReference>
<dbReference type="InterPro" id="IPR050336">
    <property type="entry name" value="Chromosome_partition/occlusion"/>
</dbReference>
<dbReference type="Gene3D" id="1.10.10.2830">
    <property type="match status" value="1"/>
</dbReference>
<dbReference type="InterPro" id="IPR041468">
    <property type="entry name" value="HTH_ParB/Spo0J"/>
</dbReference>
<dbReference type="PANTHER" id="PTHR33375:SF1">
    <property type="entry name" value="CHROMOSOME-PARTITIONING PROTEIN PARB-RELATED"/>
    <property type="match status" value="1"/>
</dbReference>
<gene>
    <name evidence="2" type="ORF">B7H17_24910</name>
    <name evidence="3" type="ORF">ID616_30200</name>
</gene>
<proteinExistence type="predicted"/>
<evidence type="ECO:0000313" key="3">
    <source>
        <dbReference type="EMBL" id="QOD01497.1"/>
    </source>
</evidence>
<reference evidence="2 4" key="1">
    <citation type="submission" date="2017-04" db="EMBL/GenBank/DDBJ databases">
        <title>Presence of VIM-2 positive Pseudomonas species in chickens and their surrounding environment.</title>
        <authorList>
            <person name="Zhang R."/>
        </authorList>
    </citation>
    <scope>NUCLEOTIDE SEQUENCE [LARGE SCALE GENOMIC DNA]</scope>
    <source>
        <strain evidence="2 4">DZ-C18</strain>
    </source>
</reference>
<name>A0A1X0ZWS4_PSEPU</name>
<dbReference type="PANTHER" id="PTHR33375">
    <property type="entry name" value="CHROMOSOME-PARTITIONING PROTEIN PARB-RELATED"/>
    <property type="match status" value="1"/>
</dbReference>
<dbReference type="AlphaFoldDB" id="A0A1X0ZWS4"/>
<dbReference type="Proteomes" id="UP000516786">
    <property type="component" value="Plasmid pZXPA-20-602k"/>
</dbReference>
<dbReference type="Proteomes" id="UP000193675">
    <property type="component" value="Unassembled WGS sequence"/>
</dbReference>
<organism evidence="2 4">
    <name type="scientific">Pseudomonas putida</name>
    <name type="common">Arthrobacter siderocapsulatus</name>
    <dbReference type="NCBI Taxonomy" id="303"/>
    <lineage>
        <taxon>Bacteria</taxon>
        <taxon>Pseudomonadati</taxon>
        <taxon>Pseudomonadota</taxon>
        <taxon>Gammaproteobacteria</taxon>
        <taxon>Pseudomonadales</taxon>
        <taxon>Pseudomonadaceae</taxon>
        <taxon>Pseudomonas</taxon>
    </lineage>
</organism>
<evidence type="ECO:0000259" key="1">
    <source>
        <dbReference type="Pfam" id="PF17762"/>
    </source>
</evidence>
<protein>
    <recommendedName>
        <fullName evidence="1">ParB/Spo0J HTH domain-containing protein</fullName>
    </recommendedName>
</protein>
<dbReference type="GO" id="GO:0005694">
    <property type="term" value="C:chromosome"/>
    <property type="evidence" value="ECO:0007669"/>
    <property type="project" value="TreeGrafter"/>
</dbReference>
<feature type="domain" description="ParB/Spo0J HTH" evidence="1">
    <location>
        <begin position="153"/>
        <end position="213"/>
    </location>
</feature>
<sequence>MTNQNATLDLFTEAAKTALASCNSLRNMHDTAKKLIDKNELGQDFDPKRNNAFEMPVALLQCNVEESIRSEFDQEQIRSIADAYLAGDYVKPLGVAPTNGKLRVVLGFTSYQALLLANSEGAGIKRVWVVQVDGGRAKEVVRQCVDSFSVAVSPLDLAKAYSELVNVHDYSAEQIALETHRNERHVRKMLALLDVPEEVREMVGNGQVSVTRALSADRQCKAKGQDTVVHMKEQLEKAQRNGSNKITSKSTGAAPAALYGRKDLDVAAPVLVQLADQLENALPIMEAAPEDLSITLKLSAADFDLKELALSLANLRAAFKSAQGATEVLAKAV</sequence>
<dbReference type="OrthoDB" id="6961018at2"/>
<evidence type="ECO:0000313" key="5">
    <source>
        <dbReference type="Proteomes" id="UP000516786"/>
    </source>
</evidence>
<dbReference type="EMBL" id="CP061724">
    <property type="protein sequence ID" value="QOD01497.1"/>
    <property type="molecule type" value="Genomic_DNA"/>
</dbReference>
<geneLocation type="plasmid" evidence="3 5">
    <name>pZXPA-20-602k</name>
</geneLocation>
<keyword evidence="3" id="KW-0614">Plasmid</keyword>